<dbReference type="GO" id="GO:0003682">
    <property type="term" value="F:chromatin binding"/>
    <property type="evidence" value="ECO:0007669"/>
    <property type="project" value="TreeGrafter"/>
</dbReference>
<keyword evidence="2" id="KW-0853">WD repeat</keyword>
<proteinExistence type="predicted"/>
<dbReference type="GO" id="GO:0006281">
    <property type="term" value="P:DNA repair"/>
    <property type="evidence" value="ECO:0007669"/>
    <property type="project" value="TreeGrafter"/>
</dbReference>
<evidence type="ECO:0000256" key="3">
    <source>
        <dbReference type="ARBA" id="ARBA00022737"/>
    </source>
</evidence>
<dbReference type="Pfam" id="PF20946">
    <property type="entry name" value="Ctf4_C"/>
    <property type="match status" value="1"/>
</dbReference>
<evidence type="ECO:0000256" key="2">
    <source>
        <dbReference type="ARBA" id="ARBA00022574"/>
    </source>
</evidence>
<evidence type="ECO:0000313" key="8">
    <source>
        <dbReference type="EMBL" id="MDE49301.1"/>
    </source>
</evidence>
<evidence type="ECO:0000256" key="1">
    <source>
        <dbReference type="ARBA" id="ARBA00004123"/>
    </source>
</evidence>
<dbReference type="InterPro" id="IPR022100">
    <property type="entry name" value="WDHD1/CFT4_beta-prop_2nd"/>
</dbReference>
<dbReference type="GO" id="GO:0003677">
    <property type="term" value="F:DNA binding"/>
    <property type="evidence" value="ECO:0007669"/>
    <property type="project" value="UniProtKB-KW"/>
</dbReference>
<organism evidence="8">
    <name type="scientific">Aceria tosichella</name>
    <name type="common">wheat curl mite</name>
    <dbReference type="NCBI Taxonomy" id="561515"/>
    <lineage>
        <taxon>Eukaryota</taxon>
        <taxon>Metazoa</taxon>
        <taxon>Ecdysozoa</taxon>
        <taxon>Arthropoda</taxon>
        <taxon>Chelicerata</taxon>
        <taxon>Arachnida</taxon>
        <taxon>Acari</taxon>
        <taxon>Acariformes</taxon>
        <taxon>Trombidiformes</taxon>
        <taxon>Prostigmata</taxon>
        <taxon>Eupodina</taxon>
        <taxon>Eriophyoidea</taxon>
        <taxon>Eriophyidae</taxon>
        <taxon>Eriophyinae</taxon>
        <taxon>Aceriini</taxon>
        <taxon>Aceria</taxon>
    </lineage>
</organism>
<feature type="region of interest" description="Disordered" evidence="5">
    <location>
        <begin position="1"/>
        <end position="20"/>
    </location>
</feature>
<dbReference type="Pfam" id="PF12341">
    <property type="entry name" value="Mcl1_mid"/>
    <property type="match status" value="1"/>
</dbReference>
<feature type="region of interest" description="Disordered" evidence="5">
    <location>
        <begin position="551"/>
        <end position="601"/>
    </location>
</feature>
<accession>A0A6G1SGF6</accession>
<feature type="domain" description="WDHD1/CFT4 second beta-propeller" evidence="6">
    <location>
        <begin position="84"/>
        <end position="372"/>
    </location>
</feature>
<dbReference type="InterPro" id="IPR048591">
    <property type="entry name" value="WDHD1/CFT4_hel"/>
</dbReference>
<evidence type="ECO:0000259" key="6">
    <source>
        <dbReference type="Pfam" id="PF12341"/>
    </source>
</evidence>
<dbReference type="PANTHER" id="PTHR19932:SF10">
    <property type="entry name" value="WD REPEAT AND HMG-BOX DNA-BINDING PROTEIN 1"/>
    <property type="match status" value="1"/>
</dbReference>
<dbReference type="EMBL" id="GGYP01004530">
    <property type="protein sequence ID" value="MDE49301.1"/>
    <property type="molecule type" value="Transcribed_RNA"/>
</dbReference>
<dbReference type="AlphaFoldDB" id="A0A6G1SGF6"/>
<feature type="domain" description="WDHD1/CFT4 helical bundle" evidence="7">
    <location>
        <begin position="380"/>
        <end position="456"/>
    </location>
</feature>
<feature type="region of interest" description="Disordered" evidence="5">
    <location>
        <begin position="513"/>
        <end position="533"/>
    </location>
</feature>
<comment type="subcellular location">
    <subcellularLocation>
        <location evidence="1">Nucleus</location>
    </subcellularLocation>
</comment>
<evidence type="ECO:0000256" key="4">
    <source>
        <dbReference type="ARBA" id="ARBA00023242"/>
    </source>
</evidence>
<feature type="compositionally biased region" description="Basic and acidic residues" evidence="5">
    <location>
        <begin position="523"/>
        <end position="533"/>
    </location>
</feature>
<dbReference type="PANTHER" id="PTHR19932">
    <property type="entry name" value="WD REPEAT AND HMG-BOX DNA BINDING PROTEIN"/>
    <property type="match status" value="1"/>
</dbReference>
<sequence length="601" mass="68094">MEDEGSLSRIPSPEDLVTEGNNINDLLDELEDSIDDVGQIKKQFMSRIMPEDEEFNSSQVPVDTITKREVQDLIDSVPKPMVQKPIQPGSSPADEENRFLCWNNIGIIRAQNGQEDQSIDVMFHDTEKHSSVNFKNEPNYIFGSLSEECIVVASNGKYGTGPSSIHGINLLESNRDQREWEIEMPHVELIEALAAGSGFVAIVTDQRNLRLFTNAGMQSFMFTLPGQVLCMAAQDHQLMIIYHDGAGHSDDQNLSMFVYHIDIFNNIFKQTYKHIPVALSKRSPLAWAGFSDEGTPCTYDYSGMFRIYSHRLGGAWIPLLDLRNLTSSALDHYFVVGASELSQVVKAVKCRRSRFPQFQTETAQLLNFSLPMCDMDSNKGKLEEEHIRLRLAEQSYQRISHDTNYFSMAEAALNANEKLLVNAILRLFALYLKEHKEDAAKNLIYMIPKEHMSKLAEFAWKIKQPQYFIDSLNQAIEEREQLDLEMIKAVATDDDDAVSVVSSHHNFGKDLRRELNSKNNNNDYDHTGSERLKPLPLDKLATKNVNRIVDSGEIKSSSNKRALPTTDADESGDENDAKRAKKTKSINYNLFSKKRPVDTLN</sequence>
<name>A0A6G1SGF6_9ACAR</name>
<reference evidence="8" key="1">
    <citation type="submission" date="2018-10" db="EMBL/GenBank/DDBJ databases">
        <title>Transcriptome assembly of Aceria tosichella (Wheat curl mite) Type 2.</title>
        <authorList>
            <person name="Scully E.D."/>
            <person name="Geib S.M."/>
            <person name="Palmer N.A."/>
            <person name="Gupta A.K."/>
            <person name="Sarath G."/>
            <person name="Tatineni S."/>
        </authorList>
    </citation>
    <scope>NUCLEOTIDE SEQUENCE</scope>
    <source>
        <strain evidence="8">LincolnNE</strain>
    </source>
</reference>
<keyword evidence="4" id="KW-0539">Nucleus</keyword>
<gene>
    <name evidence="8" type="primary">wdhd1</name>
    <name evidence="8" type="ORF">g.19827</name>
</gene>
<evidence type="ECO:0000259" key="7">
    <source>
        <dbReference type="Pfam" id="PF20946"/>
    </source>
</evidence>
<keyword evidence="8" id="KW-0238">DNA-binding</keyword>
<evidence type="ECO:0000256" key="5">
    <source>
        <dbReference type="SAM" id="MobiDB-lite"/>
    </source>
</evidence>
<protein>
    <submittedName>
        <fullName evidence="8">WD repeat and HMG-box DNA-binding protein 1</fullName>
    </submittedName>
</protein>
<keyword evidence="3" id="KW-0677">Repeat</keyword>
<dbReference type="GO" id="GO:0043596">
    <property type="term" value="C:nuclear replication fork"/>
    <property type="evidence" value="ECO:0007669"/>
    <property type="project" value="TreeGrafter"/>
</dbReference>
<dbReference type="GO" id="GO:0006261">
    <property type="term" value="P:DNA-templated DNA replication"/>
    <property type="evidence" value="ECO:0007669"/>
    <property type="project" value="TreeGrafter"/>
</dbReference>
<dbReference type="GO" id="GO:0000278">
    <property type="term" value="P:mitotic cell cycle"/>
    <property type="evidence" value="ECO:0007669"/>
    <property type="project" value="TreeGrafter"/>
</dbReference>